<dbReference type="STRING" id="570947.SAMN05421687_11062"/>
<accession>A0A1N7KDG7</accession>
<evidence type="ECO:0000313" key="1">
    <source>
        <dbReference type="EMBL" id="SIS59510.1"/>
    </source>
</evidence>
<name>A0A1N7KDG7_9BACI</name>
<protein>
    <submittedName>
        <fullName evidence="1">Uncharacterized protein</fullName>
    </submittedName>
</protein>
<gene>
    <name evidence="1" type="ORF">SAMN05421687_11062</name>
</gene>
<evidence type="ECO:0000313" key="2">
    <source>
        <dbReference type="Proteomes" id="UP000187608"/>
    </source>
</evidence>
<organism evidence="1 2">
    <name type="scientific">Salimicrobium flavidum</name>
    <dbReference type="NCBI Taxonomy" id="570947"/>
    <lineage>
        <taxon>Bacteria</taxon>
        <taxon>Bacillati</taxon>
        <taxon>Bacillota</taxon>
        <taxon>Bacilli</taxon>
        <taxon>Bacillales</taxon>
        <taxon>Bacillaceae</taxon>
        <taxon>Salimicrobium</taxon>
    </lineage>
</organism>
<reference evidence="2" key="1">
    <citation type="submission" date="2017-01" db="EMBL/GenBank/DDBJ databases">
        <authorList>
            <person name="Varghese N."/>
            <person name="Submissions S."/>
        </authorList>
    </citation>
    <scope>NUCLEOTIDE SEQUENCE [LARGE SCALE GENOMIC DNA]</scope>
    <source>
        <strain evidence="2">DSM 23127</strain>
    </source>
</reference>
<dbReference type="EMBL" id="FTOC01000010">
    <property type="protein sequence ID" value="SIS59510.1"/>
    <property type="molecule type" value="Genomic_DNA"/>
</dbReference>
<dbReference type="Proteomes" id="UP000187608">
    <property type="component" value="Unassembled WGS sequence"/>
</dbReference>
<dbReference type="AlphaFoldDB" id="A0A1N7KDG7"/>
<proteinExistence type="predicted"/>
<keyword evidence="2" id="KW-1185">Reference proteome</keyword>
<sequence length="101" mass="11447">MNVIDDVFSPEFGGLDPDKLDWSFSFNPLWKLDSQSDAEIRKKVAETDAIYLTNQVITSDEVREKRFKGSSLSAELDFSEDELTELDKSIQDARDSHGQST</sequence>